<evidence type="ECO:0000313" key="2">
    <source>
        <dbReference type="EMBL" id="KAJ8346066.1"/>
    </source>
</evidence>
<proteinExistence type="predicted"/>
<gene>
    <name evidence="2" type="ORF">SKAU_G00302590</name>
</gene>
<organism evidence="2 3">
    <name type="scientific">Synaphobranchus kaupii</name>
    <name type="common">Kaup's arrowtooth eel</name>
    <dbReference type="NCBI Taxonomy" id="118154"/>
    <lineage>
        <taxon>Eukaryota</taxon>
        <taxon>Metazoa</taxon>
        <taxon>Chordata</taxon>
        <taxon>Craniata</taxon>
        <taxon>Vertebrata</taxon>
        <taxon>Euteleostomi</taxon>
        <taxon>Actinopterygii</taxon>
        <taxon>Neopterygii</taxon>
        <taxon>Teleostei</taxon>
        <taxon>Anguilliformes</taxon>
        <taxon>Synaphobranchidae</taxon>
        <taxon>Synaphobranchus</taxon>
    </lineage>
</organism>
<dbReference type="AlphaFoldDB" id="A0A9Q1EW24"/>
<keyword evidence="3" id="KW-1185">Reference proteome</keyword>
<accession>A0A9Q1EW24</accession>
<name>A0A9Q1EW24_SYNKA</name>
<comment type="caution">
    <text evidence="2">The sequence shown here is derived from an EMBL/GenBank/DDBJ whole genome shotgun (WGS) entry which is preliminary data.</text>
</comment>
<evidence type="ECO:0000313" key="3">
    <source>
        <dbReference type="Proteomes" id="UP001152622"/>
    </source>
</evidence>
<dbReference type="EMBL" id="JAINUF010000012">
    <property type="protein sequence ID" value="KAJ8346066.1"/>
    <property type="molecule type" value="Genomic_DNA"/>
</dbReference>
<sequence length="152" mass="16176">MHGLSGCQGAWFPPAPLPSPLRLPEAKRLAPAPPSRLRQGRACHFGTDYHPKNPNRPTGVRAPLGPERPARRPGQGAPASGSGTPEVTEGHRADQIPGGLRRAPPVLQQGLFLTRRHSSGTAHTLMRPGTTKPFLFFSDGCPRNTPDAPGPI</sequence>
<feature type="region of interest" description="Disordered" evidence="1">
    <location>
        <begin position="1"/>
        <end position="104"/>
    </location>
</feature>
<reference evidence="2" key="1">
    <citation type="journal article" date="2023" name="Science">
        <title>Genome structures resolve the early diversification of teleost fishes.</title>
        <authorList>
            <person name="Parey E."/>
            <person name="Louis A."/>
            <person name="Montfort J."/>
            <person name="Bouchez O."/>
            <person name="Roques C."/>
            <person name="Iampietro C."/>
            <person name="Lluch J."/>
            <person name="Castinel A."/>
            <person name="Donnadieu C."/>
            <person name="Desvignes T."/>
            <person name="Floi Bucao C."/>
            <person name="Jouanno E."/>
            <person name="Wen M."/>
            <person name="Mejri S."/>
            <person name="Dirks R."/>
            <person name="Jansen H."/>
            <person name="Henkel C."/>
            <person name="Chen W.J."/>
            <person name="Zahm M."/>
            <person name="Cabau C."/>
            <person name="Klopp C."/>
            <person name="Thompson A.W."/>
            <person name="Robinson-Rechavi M."/>
            <person name="Braasch I."/>
            <person name="Lecointre G."/>
            <person name="Bobe J."/>
            <person name="Postlethwait J.H."/>
            <person name="Berthelot C."/>
            <person name="Roest Crollius H."/>
            <person name="Guiguen Y."/>
        </authorList>
    </citation>
    <scope>NUCLEOTIDE SEQUENCE</scope>
    <source>
        <strain evidence="2">WJC10195</strain>
    </source>
</reference>
<dbReference type="Proteomes" id="UP001152622">
    <property type="component" value="Chromosome 12"/>
</dbReference>
<evidence type="ECO:0000256" key="1">
    <source>
        <dbReference type="SAM" id="MobiDB-lite"/>
    </source>
</evidence>
<protein>
    <submittedName>
        <fullName evidence="2">Uncharacterized protein</fullName>
    </submittedName>
</protein>